<evidence type="ECO:0000313" key="2">
    <source>
        <dbReference type="EMBL" id="KAF6170057.1"/>
    </source>
</evidence>
<protein>
    <recommendedName>
        <fullName evidence="1">Fungal lipase-type domain-containing protein</fullName>
    </recommendedName>
</protein>
<keyword evidence="3" id="KW-1185">Reference proteome</keyword>
<name>A0A7J7NS71_9MAGN</name>
<dbReference type="PANTHER" id="PTHR47030:SF2">
    <property type="entry name" value="LIPASE CLASS 3 FAMILY PROTEIN"/>
    <property type="match status" value="1"/>
</dbReference>
<dbReference type="GO" id="GO:0006629">
    <property type="term" value="P:lipid metabolic process"/>
    <property type="evidence" value="ECO:0007669"/>
    <property type="project" value="InterPro"/>
</dbReference>
<dbReference type="OrthoDB" id="438440at2759"/>
<evidence type="ECO:0000259" key="1">
    <source>
        <dbReference type="Pfam" id="PF01764"/>
    </source>
</evidence>
<dbReference type="PANTHER" id="PTHR47030">
    <property type="entry name" value="LIPASE CLASS 3 FAMILY PROTEIN"/>
    <property type="match status" value="1"/>
</dbReference>
<gene>
    <name evidence="2" type="ORF">GIB67_042862</name>
</gene>
<dbReference type="Gene3D" id="3.40.50.1820">
    <property type="entry name" value="alpha/beta hydrolase"/>
    <property type="match status" value="1"/>
</dbReference>
<feature type="domain" description="Fungal lipase-type" evidence="1">
    <location>
        <begin position="40"/>
        <end position="102"/>
    </location>
</feature>
<evidence type="ECO:0000313" key="3">
    <source>
        <dbReference type="Proteomes" id="UP000541444"/>
    </source>
</evidence>
<dbReference type="Proteomes" id="UP000541444">
    <property type="component" value="Unassembled WGS sequence"/>
</dbReference>
<sequence>MATTILTVSCGSEKSLPKDNLYDTTGFLSSLLGDECECHGYDVRIVGHSLGGAIGALLGLKLYQRYPNLHVYAYGSLPCVDSVIAEACSEFITSIVYNDEFSARLSVNSVLRLRAAAISALSQDSSADSAMICKLARRVLYIKKDNGNKVEAVSATCFERDGDEILYTDPVSDFADGIPSSSIASIEDPPEMYLPGLVIYIVPQRQRSLISLWKSWRTNEGVNGYKAYIANRDTFKDIVVSPYMFLDHLPWKCHYAMQKVLETRKAEVQLGESHMV</sequence>
<dbReference type="AlphaFoldDB" id="A0A7J7NS71"/>
<comment type="caution">
    <text evidence="2">The sequence shown here is derived from an EMBL/GenBank/DDBJ whole genome shotgun (WGS) entry which is preliminary data.</text>
</comment>
<dbReference type="EMBL" id="JACGCM010000620">
    <property type="protein sequence ID" value="KAF6170057.1"/>
    <property type="molecule type" value="Genomic_DNA"/>
</dbReference>
<organism evidence="2 3">
    <name type="scientific">Kingdonia uniflora</name>
    <dbReference type="NCBI Taxonomy" id="39325"/>
    <lineage>
        <taxon>Eukaryota</taxon>
        <taxon>Viridiplantae</taxon>
        <taxon>Streptophyta</taxon>
        <taxon>Embryophyta</taxon>
        <taxon>Tracheophyta</taxon>
        <taxon>Spermatophyta</taxon>
        <taxon>Magnoliopsida</taxon>
        <taxon>Ranunculales</taxon>
        <taxon>Circaeasteraceae</taxon>
        <taxon>Kingdonia</taxon>
    </lineage>
</organism>
<proteinExistence type="predicted"/>
<dbReference type="InterPro" id="IPR029058">
    <property type="entry name" value="AB_hydrolase_fold"/>
</dbReference>
<dbReference type="Pfam" id="PF01764">
    <property type="entry name" value="Lipase_3"/>
    <property type="match status" value="1"/>
</dbReference>
<dbReference type="InterPro" id="IPR002921">
    <property type="entry name" value="Fungal_lipase-type"/>
</dbReference>
<dbReference type="SUPFAM" id="SSF53474">
    <property type="entry name" value="alpha/beta-Hydrolases"/>
    <property type="match status" value="1"/>
</dbReference>
<accession>A0A7J7NS71</accession>
<reference evidence="2 3" key="1">
    <citation type="journal article" date="2020" name="IScience">
        <title>Genome Sequencing of the Endangered Kingdonia uniflora (Circaeasteraceae, Ranunculales) Reveals Potential Mechanisms of Evolutionary Specialization.</title>
        <authorList>
            <person name="Sun Y."/>
            <person name="Deng T."/>
            <person name="Zhang A."/>
            <person name="Moore M.J."/>
            <person name="Landis J.B."/>
            <person name="Lin N."/>
            <person name="Zhang H."/>
            <person name="Zhang X."/>
            <person name="Huang J."/>
            <person name="Zhang X."/>
            <person name="Sun H."/>
            <person name="Wang H."/>
        </authorList>
    </citation>
    <scope>NUCLEOTIDE SEQUENCE [LARGE SCALE GENOMIC DNA]</scope>
    <source>
        <strain evidence="2">TB1705</strain>
        <tissue evidence="2">Leaf</tissue>
    </source>
</reference>